<dbReference type="PANTHER" id="PTHR12526:SF630">
    <property type="entry name" value="GLYCOSYLTRANSFERASE"/>
    <property type="match status" value="1"/>
</dbReference>
<keyword evidence="3" id="KW-0808">Transferase</keyword>
<dbReference type="EMBL" id="FNNG01000003">
    <property type="protein sequence ID" value="SDW62654.1"/>
    <property type="molecule type" value="Genomic_DNA"/>
</dbReference>
<proteinExistence type="predicted"/>
<organism evidence="3 4">
    <name type="scientific">Tepidimicrobium xylanilyticum</name>
    <dbReference type="NCBI Taxonomy" id="1123352"/>
    <lineage>
        <taxon>Bacteria</taxon>
        <taxon>Bacillati</taxon>
        <taxon>Bacillota</taxon>
        <taxon>Tissierellia</taxon>
        <taxon>Tissierellales</taxon>
        <taxon>Tepidimicrobiaceae</taxon>
        <taxon>Tepidimicrobium</taxon>
    </lineage>
</organism>
<dbReference type="GO" id="GO:0016757">
    <property type="term" value="F:glycosyltransferase activity"/>
    <property type="evidence" value="ECO:0007669"/>
    <property type="project" value="InterPro"/>
</dbReference>
<reference evidence="3 4" key="1">
    <citation type="submission" date="2016-10" db="EMBL/GenBank/DDBJ databases">
        <authorList>
            <person name="de Groot N.N."/>
        </authorList>
    </citation>
    <scope>NUCLEOTIDE SEQUENCE [LARGE SCALE GENOMIC DNA]</scope>
    <source>
        <strain evidence="3 4">DSM 23310</strain>
    </source>
</reference>
<evidence type="ECO:0000313" key="3">
    <source>
        <dbReference type="EMBL" id="SDW62654.1"/>
    </source>
</evidence>
<dbReference type="PANTHER" id="PTHR12526">
    <property type="entry name" value="GLYCOSYLTRANSFERASE"/>
    <property type="match status" value="1"/>
</dbReference>
<dbReference type="Pfam" id="PF00534">
    <property type="entry name" value="Glycos_transf_1"/>
    <property type="match status" value="1"/>
</dbReference>
<feature type="domain" description="Glycosyltransferase subfamily 4-like N-terminal" evidence="2">
    <location>
        <begin position="13"/>
        <end position="164"/>
    </location>
</feature>
<name>A0A1H2V3Z3_9FIRM</name>
<sequence length="362" mass="41614">MNILQIIFSIEKGGTETYLYNLLDNPEEDVNYFVICDHEGTNHEKILNRCSNVEIMKMRNVFDIVAARKVAKYCKENDIDIIQTHFLRENYISVLSKIFNPRVKIIWTTHLIAENNSIIKFFNRIFSKFVDRIVCVSKAVELSLIKEGISPDRIQVIYNGVDTDYFKPLGDGFIRDELNIEKDTLVLTTISRFRKEKGYSFLIEGLNELKKYIANFKALLVGEGEDQGFIREKVKEYDLENHVIFLGYREDIPEILAATDIYISPSENEAISFSIIEALSCGVPVVATEVGGVPEIFEKGHVGVLIPFGDKDRFAKVIVELYNNNQQLNSFKSNCRDMVIKNFSQISMLEKTHNLYYDLIKG</sequence>
<protein>
    <submittedName>
        <fullName evidence="3">Glycosyltransferase involved in cell wall bisynthesis</fullName>
    </submittedName>
</protein>
<dbReference type="SUPFAM" id="SSF53756">
    <property type="entry name" value="UDP-Glycosyltransferase/glycogen phosphorylase"/>
    <property type="match status" value="1"/>
</dbReference>
<keyword evidence="4" id="KW-1185">Reference proteome</keyword>
<accession>A0A1H2V3Z3</accession>
<dbReference type="Gene3D" id="3.40.50.2000">
    <property type="entry name" value="Glycogen Phosphorylase B"/>
    <property type="match status" value="2"/>
</dbReference>
<feature type="domain" description="Glycosyl transferase family 1" evidence="1">
    <location>
        <begin position="174"/>
        <end position="336"/>
    </location>
</feature>
<evidence type="ECO:0000313" key="4">
    <source>
        <dbReference type="Proteomes" id="UP000198828"/>
    </source>
</evidence>
<gene>
    <name evidence="3" type="ORF">SAMN05660923_01001</name>
</gene>
<dbReference type="InterPro" id="IPR001296">
    <property type="entry name" value="Glyco_trans_1"/>
</dbReference>
<dbReference type="RefSeq" id="WP_159428615.1">
    <property type="nucleotide sequence ID" value="NZ_BSYN01000004.1"/>
</dbReference>
<dbReference type="Pfam" id="PF13439">
    <property type="entry name" value="Glyco_transf_4"/>
    <property type="match status" value="1"/>
</dbReference>
<dbReference type="InterPro" id="IPR028098">
    <property type="entry name" value="Glyco_trans_4-like_N"/>
</dbReference>
<evidence type="ECO:0000259" key="1">
    <source>
        <dbReference type="Pfam" id="PF00534"/>
    </source>
</evidence>
<dbReference type="Proteomes" id="UP000198828">
    <property type="component" value="Unassembled WGS sequence"/>
</dbReference>
<dbReference type="OrthoDB" id="9804196at2"/>
<evidence type="ECO:0000259" key="2">
    <source>
        <dbReference type="Pfam" id="PF13439"/>
    </source>
</evidence>
<dbReference type="AlphaFoldDB" id="A0A1H2V3Z3"/>